<dbReference type="Proteomes" id="UP001159363">
    <property type="component" value="Chromosome 7"/>
</dbReference>
<accession>A0ABQ9H0A4</accession>
<proteinExistence type="predicted"/>
<comment type="caution">
    <text evidence="1">The sequence shown here is derived from an EMBL/GenBank/DDBJ whole genome shotgun (WGS) entry which is preliminary data.</text>
</comment>
<keyword evidence="2" id="KW-1185">Reference proteome</keyword>
<evidence type="ECO:0000313" key="2">
    <source>
        <dbReference type="Proteomes" id="UP001159363"/>
    </source>
</evidence>
<protein>
    <recommendedName>
        <fullName evidence="3">Ribosomal protein S3</fullName>
    </recommendedName>
</protein>
<gene>
    <name evidence="1" type="ORF">PR048_022161</name>
</gene>
<name>A0ABQ9H0A4_9NEOP</name>
<evidence type="ECO:0000313" key="1">
    <source>
        <dbReference type="EMBL" id="KAJ8877706.1"/>
    </source>
</evidence>
<reference evidence="1 2" key="1">
    <citation type="submission" date="2023-02" db="EMBL/GenBank/DDBJ databases">
        <title>LHISI_Scaffold_Assembly.</title>
        <authorList>
            <person name="Stuart O.P."/>
            <person name="Cleave R."/>
            <person name="Magrath M.J.L."/>
            <person name="Mikheyev A.S."/>
        </authorList>
    </citation>
    <scope>NUCLEOTIDE SEQUENCE [LARGE SCALE GENOMIC DNA]</scope>
    <source>
        <strain evidence="1">Daus_M_001</strain>
        <tissue evidence="1">Leg muscle</tissue>
    </source>
</reference>
<dbReference type="EMBL" id="JARBHB010000008">
    <property type="protein sequence ID" value="KAJ8877706.1"/>
    <property type="molecule type" value="Genomic_DNA"/>
</dbReference>
<sequence length="717" mass="80437">MSIFESPAQDQLLYTYCIPAPYVKLTLLCASSLYSYVGFTSDEALEVRASVARIAPSLLDLSRVEKGRKRGINPTLKRTEVKQPPISPIPVGHASKMLGRRSPIKAWYPTRQSGVQPIGDLSQRGVANQAHFPFPEPRTASQRAVVFLRMRILPIIFQHSVTRWQEGIRVHDRLSQSTADFLLRKRRGYEAIACKITKYLIIQELNNRLFRELQLHKGPRWRSGQTTRLPPIRTGFDSQRGRSQILAWDLSLALAIRRCYYSPRFTLIGSQELNFKSCPDVFTHSLQSHTPAKWRRKPATTRGNAVRQSAPAFTEKKNCSSHKVFLVQAVHGKVSSFETNISKRSLLLPAYVASKVGNDGGKVVPCLNVVKSVSFEFTTKRFGAVNINKTRCQRSPRKPWKTETTVSVPGTELCHSGIQVKSSRSQCRSGLKWQPQKKSYVVTSLLNKRIADESEGRFTGAAAQTSNVLAFTPRDTEEGSTFNMGYRVYNVPTFALVAYTKSASGVKMEITFSAIKLRAVKITCTTWQRCTVHGKYANTLDWYRRRMPPDFNLVLRSLPKYEYGTTFPSSVTNLTGRISLRAPVKVYAGKGCSRYGENFFEMNLRKKSLPLYPYILMGALSGIRPVDFESAHFIMNSLYNSVNVTNDLARTREALFFSGGLTLNDPATSRPSRTSVTVSKIYSALETKRKTAALSYACWSLSRSPIICLPGVVSASN</sequence>
<evidence type="ECO:0008006" key="3">
    <source>
        <dbReference type="Google" id="ProtNLM"/>
    </source>
</evidence>
<organism evidence="1 2">
    <name type="scientific">Dryococelus australis</name>
    <dbReference type="NCBI Taxonomy" id="614101"/>
    <lineage>
        <taxon>Eukaryota</taxon>
        <taxon>Metazoa</taxon>
        <taxon>Ecdysozoa</taxon>
        <taxon>Arthropoda</taxon>
        <taxon>Hexapoda</taxon>
        <taxon>Insecta</taxon>
        <taxon>Pterygota</taxon>
        <taxon>Neoptera</taxon>
        <taxon>Polyneoptera</taxon>
        <taxon>Phasmatodea</taxon>
        <taxon>Verophasmatodea</taxon>
        <taxon>Anareolatae</taxon>
        <taxon>Phasmatidae</taxon>
        <taxon>Eurycanthinae</taxon>
        <taxon>Dryococelus</taxon>
    </lineage>
</organism>